<evidence type="ECO:0000256" key="1">
    <source>
        <dbReference type="ARBA" id="ARBA00005445"/>
    </source>
</evidence>
<dbReference type="RefSeq" id="WP_216149338.1">
    <property type="nucleotide sequence ID" value="NZ_JAHLDV010000023.1"/>
</dbReference>
<gene>
    <name evidence="3" type="ORF">KPL37_11180</name>
</gene>
<keyword evidence="4" id="KW-1185">Reference proteome</keyword>
<protein>
    <submittedName>
        <fullName evidence="3">DUF3494 domain-containing protein</fullName>
    </submittedName>
</protein>
<dbReference type="Proteomes" id="UP000776252">
    <property type="component" value="Unassembled WGS sequence"/>
</dbReference>
<dbReference type="EMBL" id="JAHLDV010000023">
    <property type="protein sequence ID" value="MBU3160310.1"/>
    <property type="molecule type" value="Genomic_DNA"/>
</dbReference>
<comment type="similarity">
    <text evidence="1">Belongs to the ice-binding protein family.</text>
</comment>
<evidence type="ECO:0000256" key="2">
    <source>
        <dbReference type="ARBA" id="ARBA00022729"/>
    </source>
</evidence>
<proteinExistence type="inferred from homology"/>
<organism evidence="3 4">
    <name type="scientific">Clostridium frigoris</name>
    <dbReference type="NCBI Taxonomy" id="205327"/>
    <lineage>
        <taxon>Bacteria</taxon>
        <taxon>Bacillati</taxon>
        <taxon>Bacillota</taxon>
        <taxon>Clostridia</taxon>
        <taxon>Eubacteriales</taxon>
        <taxon>Clostridiaceae</taxon>
        <taxon>Clostridium</taxon>
    </lineage>
</organism>
<evidence type="ECO:0000313" key="4">
    <source>
        <dbReference type="Proteomes" id="UP000776252"/>
    </source>
</evidence>
<dbReference type="InterPro" id="IPR021884">
    <property type="entry name" value="Ice-bd_prot"/>
</dbReference>
<sequence length="239" mass="24763">MKILKFTKILTEVSFKSLLLTPLLVTTMVAQTTSVLAQPRVKTEPTYNFAILAGTTITNTGKTSIDGSVGLFPGTAFTGQESASVNGNKQLAKAAALNAKNDLITAYNDADETKNVTRIPTELGGTTLTPGTYDSASGTFEITGNLVLDSQGDPNAVFIFKAASTLVTASNSSVTLIHSAQACQTFWKVGSSATLGTNSSIVGHIVALTSITANTGAKVRGQLVARNGAVTLDSNTITK</sequence>
<keyword evidence="2" id="KW-0732">Signal</keyword>
<name>A0ABS6BTS3_9CLOT</name>
<comment type="caution">
    <text evidence="3">The sequence shown here is derived from an EMBL/GenBank/DDBJ whole genome shotgun (WGS) entry which is preliminary data.</text>
</comment>
<evidence type="ECO:0000313" key="3">
    <source>
        <dbReference type="EMBL" id="MBU3160310.1"/>
    </source>
</evidence>
<reference evidence="3 4" key="1">
    <citation type="submission" date="2021-06" db="EMBL/GenBank/DDBJ databases">
        <title>Clostridia strains as spoilage organisms.</title>
        <authorList>
            <person name="Wambui J."/>
            <person name="Stephan R."/>
            <person name="Stevens M.J.A."/>
        </authorList>
    </citation>
    <scope>NUCLEOTIDE SEQUENCE [LARGE SCALE GENOMIC DNA]</scope>
    <source>
        <strain evidence="3 4">DSM 14204</strain>
    </source>
</reference>
<accession>A0ABS6BTS3</accession>
<dbReference type="Pfam" id="PF11999">
    <property type="entry name" value="Ice_binding"/>
    <property type="match status" value="1"/>
</dbReference>